<keyword evidence="6" id="KW-0282">Flagellum</keyword>
<evidence type="ECO:0000256" key="3">
    <source>
        <dbReference type="ARBA" id="ARBA00018024"/>
    </source>
</evidence>
<accession>A0ABV2Q1A9</accession>
<sequence length="115" mass="12490">MSQGSIDMSTIDVNNLLSQMRQMTAQVRPPETAFKPAPVGGQADFSDVLKQSISAVGRSQMEAGRMAASFERGDPGADLGRTMIAVQKADLSLRTMVEVRNKLVDAYKEIMNMPV</sequence>
<protein>
    <recommendedName>
        <fullName evidence="3 5">Flagellar hook-basal body complex protein FliE</fullName>
    </recommendedName>
</protein>
<dbReference type="HAMAP" id="MF_00724">
    <property type="entry name" value="FliE"/>
    <property type="match status" value="1"/>
</dbReference>
<name>A0ABV2Q1A9_9GAMM</name>
<comment type="similarity">
    <text evidence="2 5">Belongs to the FliE family.</text>
</comment>
<dbReference type="InterPro" id="IPR001624">
    <property type="entry name" value="FliE"/>
</dbReference>
<proteinExistence type="inferred from homology"/>
<evidence type="ECO:0000313" key="7">
    <source>
        <dbReference type="Proteomes" id="UP001549251"/>
    </source>
</evidence>
<gene>
    <name evidence="5" type="primary">fliE</name>
    <name evidence="6" type="ORF">ABIE04_003257</name>
</gene>
<comment type="caution">
    <text evidence="6">The sequence shown here is derived from an EMBL/GenBank/DDBJ whole genome shotgun (WGS) entry which is preliminary data.</text>
</comment>
<dbReference type="PRINTS" id="PR01006">
    <property type="entry name" value="FLGHOOKFLIE"/>
</dbReference>
<evidence type="ECO:0000313" key="6">
    <source>
        <dbReference type="EMBL" id="MET4570878.1"/>
    </source>
</evidence>
<keyword evidence="6" id="KW-0969">Cilium</keyword>
<keyword evidence="4 5" id="KW-0975">Bacterial flagellum</keyword>
<dbReference type="EMBL" id="JBEPSD010000003">
    <property type="protein sequence ID" value="MET4570878.1"/>
    <property type="molecule type" value="Genomic_DNA"/>
</dbReference>
<dbReference type="PANTHER" id="PTHR34653">
    <property type="match status" value="1"/>
</dbReference>
<evidence type="ECO:0000256" key="1">
    <source>
        <dbReference type="ARBA" id="ARBA00004117"/>
    </source>
</evidence>
<dbReference type="PANTHER" id="PTHR34653:SF1">
    <property type="entry name" value="FLAGELLAR HOOK-BASAL BODY COMPLEX PROTEIN FLIE"/>
    <property type="match status" value="1"/>
</dbReference>
<reference evidence="6 7" key="1">
    <citation type="submission" date="2024-06" db="EMBL/GenBank/DDBJ databases">
        <title>Sorghum-associated microbial communities from plants grown in Nebraska, USA.</title>
        <authorList>
            <person name="Schachtman D."/>
        </authorList>
    </citation>
    <scope>NUCLEOTIDE SEQUENCE [LARGE SCALE GENOMIC DNA]</scope>
    <source>
        <strain evidence="6 7">1757</strain>
    </source>
</reference>
<evidence type="ECO:0000256" key="2">
    <source>
        <dbReference type="ARBA" id="ARBA00009272"/>
    </source>
</evidence>
<organism evidence="6 7">
    <name type="scientific">Rhodanobacter soli</name>
    <dbReference type="NCBI Taxonomy" id="590609"/>
    <lineage>
        <taxon>Bacteria</taxon>
        <taxon>Pseudomonadati</taxon>
        <taxon>Pseudomonadota</taxon>
        <taxon>Gammaproteobacteria</taxon>
        <taxon>Lysobacterales</taxon>
        <taxon>Rhodanobacteraceae</taxon>
        <taxon>Rhodanobacter</taxon>
    </lineage>
</organism>
<dbReference type="Proteomes" id="UP001549251">
    <property type="component" value="Unassembled WGS sequence"/>
</dbReference>
<keyword evidence="6" id="KW-0966">Cell projection</keyword>
<dbReference type="NCBIfam" id="TIGR00205">
    <property type="entry name" value="fliE"/>
    <property type="match status" value="1"/>
</dbReference>
<keyword evidence="7" id="KW-1185">Reference proteome</keyword>
<dbReference type="Pfam" id="PF02049">
    <property type="entry name" value="FliE"/>
    <property type="match status" value="1"/>
</dbReference>
<evidence type="ECO:0000256" key="5">
    <source>
        <dbReference type="HAMAP-Rule" id="MF_00724"/>
    </source>
</evidence>
<comment type="subcellular location">
    <subcellularLocation>
        <location evidence="1 5">Bacterial flagellum basal body</location>
    </subcellularLocation>
</comment>
<evidence type="ECO:0000256" key="4">
    <source>
        <dbReference type="ARBA" id="ARBA00023143"/>
    </source>
</evidence>